<dbReference type="InterPro" id="IPR009057">
    <property type="entry name" value="Homeodomain-like_sf"/>
</dbReference>
<sequence length="173" mass="19613">MTPKDTAAQNRKEQILEAAAALFAEFGYYKTTTAEVARKVGVTQPYVFHFFKSKEELYLAVLKQATDRIVHAFTITEAPPEQLPEAMGEAFFELLSNYRNEILLAMMAHATPEPAVREFTRSVFDQVYDRVKQRFENAGIPDAGRKTSIFIGHGLMCALAESIQLPKLLHWEQ</sequence>
<organism evidence="4 5">
    <name type="scientific">Paenibacillus phyllosphaerae</name>
    <dbReference type="NCBI Taxonomy" id="274593"/>
    <lineage>
        <taxon>Bacteria</taxon>
        <taxon>Bacillati</taxon>
        <taxon>Bacillota</taxon>
        <taxon>Bacilli</taxon>
        <taxon>Bacillales</taxon>
        <taxon>Paenibacillaceae</taxon>
        <taxon>Paenibacillus</taxon>
    </lineage>
</organism>
<dbReference type="RefSeq" id="WP_183603367.1">
    <property type="nucleotide sequence ID" value="NZ_JACHXK010000017.1"/>
</dbReference>
<feature type="domain" description="HTH tetR-type" evidence="3">
    <location>
        <begin position="9"/>
        <end position="69"/>
    </location>
</feature>
<comment type="caution">
    <text evidence="4">The sequence shown here is derived from an EMBL/GenBank/DDBJ whole genome shotgun (WGS) entry which is preliminary data.</text>
</comment>
<evidence type="ECO:0000313" key="5">
    <source>
        <dbReference type="Proteomes" id="UP000570361"/>
    </source>
</evidence>
<protein>
    <submittedName>
        <fullName evidence="4">AcrR family transcriptional regulator</fullName>
    </submittedName>
</protein>
<dbReference type="PANTHER" id="PTHR30055:SF146">
    <property type="entry name" value="HTH-TYPE TRANSCRIPTIONAL DUAL REGULATOR CECR"/>
    <property type="match status" value="1"/>
</dbReference>
<dbReference type="EMBL" id="JACHXK010000017">
    <property type="protein sequence ID" value="MBB3113283.1"/>
    <property type="molecule type" value="Genomic_DNA"/>
</dbReference>
<evidence type="ECO:0000256" key="2">
    <source>
        <dbReference type="PROSITE-ProRule" id="PRU00335"/>
    </source>
</evidence>
<evidence type="ECO:0000256" key="1">
    <source>
        <dbReference type="ARBA" id="ARBA00023125"/>
    </source>
</evidence>
<reference evidence="4 5" key="1">
    <citation type="submission" date="2020-08" db="EMBL/GenBank/DDBJ databases">
        <title>Genomic Encyclopedia of Type Strains, Phase III (KMG-III): the genomes of soil and plant-associated and newly described type strains.</title>
        <authorList>
            <person name="Whitman W."/>
        </authorList>
    </citation>
    <scope>NUCLEOTIDE SEQUENCE [LARGE SCALE GENOMIC DNA]</scope>
    <source>
        <strain evidence="4 5">CECT 5862</strain>
    </source>
</reference>
<gene>
    <name evidence="4" type="ORF">FHS18_005386</name>
</gene>
<dbReference type="SUPFAM" id="SSF46689">
    <property type="entry name" value="Homeodomain-like"/>
    <property type="match status" value="1"/>
</dbReference>
<feature type="DNA-binding region" description="H-T-H motif" evidence="2">
    <location>
        <begin position="32"/>
        <end position="51"/>
    </location>
</feature>
<dbReference type="PRINTS" id="PR00455">
    <property type="entry name" value="HTHTETR"/>
</dbReference>
<dbReference type="PROSITE" id="PS01081">
    <property type="entry name" value="HTH_TETR_1"/>
    <property type="match status" value="1"/>
</dbReference>
<proteinExistence type="predicted"/>
<dbReference type="PROSITE" id="PS50977">
    <property type="entry name" value="HTH_TETR_2"/>
    <property type="match status" value="1"/>
</dbReference>
<dbReference type="Proteomes" id="UP000570361">
    <property type="component" value="Unassembled WGS sequence"/>
</dbReference>
<dbReference type="GO" id="GO:0000976">
    <property type="term" value="F:transcription cis-regulatory region binding"/>
    <property type="evidence" value="ECO:0007669"/>
    <property type="project" value="TreeGrafter"/>
</dbReference>
<dbReference type="InterPro" id="IPR001647">
    <property type="entry name" value="HTH_TetR"/>
</dbReference>
<keyword evidence="1 2" id="KW-0238">DNA-binding</keyword>
<dbReference type="PANTHER" id="PTHR30055">
    <property type="entry name" value="HTH-TYPE TRANSCRIPTIONAL REGULATOR RUTR"/>
    <property type="match status" value="1"/>
</dbReference>
<dbReference type="InterPro" id="IPR023772">
    <property type="entry name" value="DNA-bd_HTH_TetR-type_CS"/>
</dbReference>
<evidence type="ECO:0000313" key="4">
    <source>
        <dbReference type="EMBL" id="MBB3113283.1"/>
    </source>
</evidence>
<keyword evidence="5" id="KW-1185">Reference proteome</keyword>
<dbReference type="InterPro" id="IPR050109">
    <property type="entry name" value="HTH-type_TetR-like_transc_reg"/>
</dbReference>
<dbReference type="Gene3D" id="1.10.357.10">
    <property type="entry name" value="Tetracycline Repressor, domain 2"/>
    <property type="match status" value="1"/>
</dbReference>
<dbReference type="GO" id="GO:0003700">
    <property type="term" value="F:DNA-binding transcription factor activity"/>
    <property type="evidence" value="ECO:0007669"/>
    <property type="project" value="TreeGrafter"/>
</dbReference>
<accession>A0A7W5B2M5</accession>
<name>A0A7W5B2M5_9BACL</name>
<dbReference type="Pfam" id="PF00440">
    <property type="entry name" value="TetR_N"/>
    <property type="match status" value="1"/>
</dbReference>
<evidence type="ECO:0000259" key="3">
    <source>
        <dbReference type="PROSITE" id="PS50977"/>
    </source>
</evidence>
<dbReference type="AlphaFoldDB" id="A0A7W5B2M5"/>